<name>A0A392PB20_9FABA</name>
<dbReference type="AlphaFoldDB" id="A0A392PB20"/>
<reference evidence="1 2" key="1">
    <citation type="journal article" date="2018" name="Front. Plant Sci.">
        <title>Red Clover (Trifolium pratense) and Zigzag Clover (T. medium) - A Picture of Genomic Similarities and Differences.</title>
        <authorList>
            <person name="Dluhosova J."/>
            <person name="Istvanek J."/>
            <person name="Nedelnik J."/>
            <person name="Repkova J."/>
        </authorList>
    </citation>
    <scope>NUCLEOTIDE SEQUENCE [LARGE SCALE GENOMIC DNA]</scope>
    <source>
        <strain evidence="2">cv. 10/8</strain>
        <tissue evidence="1">Leaf</tissue>
    </source>
</reference>
<protein>
    <submittedName>
        <fullName evidence="1">Uncharacterized protein</fullName>
    </submittedName>
</protein>
<feature type="non-terminal residue" evidence="1">
    <location>
        <position position="85"/>
    </location>
</feature>
<sequence length="85" mass="9950">MSTIVDMIVTVHHMQWIHSLYAHDLTGSLDSSQRRHHPKCKLLPAVTDGPFSTVIHRNYLKSHRQNHLVMFIAEQYLYTNELVQI</sequence>
<dbReference type="Proteomes" id="UP000265520">
    <property type="component" value="Unassembled WGS sequence"/>
</dbReference>
<evidence type="ECO:0000313" key="2">
    <source>
        <dbReference type="Proteomes" id="UP000265520"/>
    </source>
</evidence>
<evidence type="ECO:0000313" key="1">
    <source>
        <dbReference type="EMBL" id="MCI08984.1"/>
    </source>
</evidence>
<dbReference type="EMBL" id="LXQA010070962">
    <property type="protein sequence ID" value="MCI08984.1"/>
    <property type="molecule type" value="Genomic_DNA"/>
</dbReference>
<comment type="caution">
    <text evidence="1">The sequence shown here is derived from an EMBL/GenBank/DDBJ whole genome shotgun (WGS) entry which is preliminary data.</text>
</comment>
<proteinExistence type="predicted"/>
<keyword evidence="2" id="KW-1185">Reference proteome</keyword>
<organism evidence="1 2">
    <name type="scientific">Trifolium medium</name>
    <dbReference type="NCBI Taxonomy" id="97028"/>
    <lineage>
        <taxon>Eukaryota</taxon>
        <taxon>Viridiplantae</taxon>
        <taxon>Streptophyta</taxon>
        <taxon>Embryophyta</taxon>
        <taxon>Tracheophyta</taxon>
        <taxon>Spermatophyta</taxon>
        <taxon>Magnoliopsida</taxon>
        <taxon>eudicotyledons</taxon>
        <taxon>Gunneridae</taxon>
        <taxon>Pentapetalae</taxon>
        <taxon>rosids</taxon>
        <taxon>fabids</taxon>
        <taxon>Fabales</taxon>
        <taxon>Fabaceae</taxon>
        <taxon>Papilionoideae</taxon>
        <taxon>50 kb inversion clade</taxon>
        <taxon>NPAAA clade</taxon>
        <taxon>Hologalegina</taxon>
        <taxon>IRL clade</taxon>
        <taxon>Trifolieae</taxon>
        <taxon>Trifolium</taxon>
    </lineage>
</organism>
<accession>A0A392PB20</accession>